<evidence type="ECO:0000313" key="3">
    <source>
        <dbReference type="Proteomes" id="UP001152622"/>
    </source>
</evidence>
<feature type="region of interest" description="Disordered" evidence="1">
    <location>
        <begin position="70"/>
        <end position="91"/>
    </location>
</feature>
<keyword evidence="3" id="KW-1185">Reference proteome</keyword>
<reference evidence="2" key="1">
    <citation type="journal article" date="2023" name="Science">
        <title>Genome structures resolve the early diversification of teleost fishes.</title>
        <authorList>
            <person name="Parey E."/>
            <person name="Louis A."/>
            <person name="Montfort J."/>
            <person name="Bouchez O."/>
            <person name="Roques C."/>
            <person name="Iampietro C."/>
            <person name="Lluch J."/>
            <person name="Castinel A."/>
            <person name="Donnadieu C."/>
            <person name="Desvignes T."/>
            <person name="Floi Bucao C."/>
            <person name="Jouanno E."/>
            <person name="Wen M."/>
            <person name="Mejri S."/>
            <person name="Dirks R."/>
            <person name="Jansen H."/>
            <person name="Henkel C."/>
            <person name="Chen W.J."/>
            <person name="Zahm M."/>
            <person name="Cabau C."/>
            <person name="Klopp C."/>
            <person name="Thompson A.W."/>
            <person name="Robinson-Rechavi M."/>
            <person name="Braasch I."/>
            <person name="Lecointre G."/>
            <person name="Bobe J."/>
            <person name="Postlethwait J.H."/>
            <person name="Berthelot C."/>
            <person name="Roest Crollius H."/>
            <person name="Guiguen Y."/>
        </authorList>
    </citation>
    <scope>NUCLEOTIDE SEQUENCE</scope>
    <source>
        <strain evidence="2">WJC10195</strain>
    </source>
</reference>
<gene>
    <name evidence="2" type="ORF">SKAU_G00092220</name>
</gene>
<organism evidence="2 3">
    <name type="scientific">Synaphobranchus kaupii</name>
    <name type="common">Kaup's arrowtooth eel</name>
    <dbReference type="NCBI Taxonomy" id="118154"/>
    <lineage>
        <taxon>Eukaryota</taxon>
        <taxon>Metazoa</taxon>
        <taxon>Chordata</taxon>
        <taxon>Craniata</taxon>
        <taxon>Vertebrata</taxon>
        <taxon>Euteleostomi</taxon>
        <taxon>Actinopterygii</taxon>
        <taxon>Neopterygii</taxon>
        <taxon>Teleostei</taxon>
        <taxon>Anguilliformes</taxon>
        <taxon>Synaphobranchidae</taxon>
        <taxon>Synaphobranchus</taxon>
    </lineage>
</organism>
<dbReference type="AlphaFoldDB" id="A0A9Q1FXH3"/>
<name>A0A9Q1FXH3_SYNKA</name>
<feature type="region of interest" description="Disordered" evidence="1">
    <location>
        <begin position="22"/>
        <end position="54"/>
    </location>
</feature>
<dbReference type="EMBL" id="JAINUF010000003">
    <property type="protein sequence ID" value="KAJ8369194.1"/>
    <property type="molecule type" value="Genomic_DNA"/>
</dbReference>
<dbReference type="Proteomes" id="UP001152622">
    <property type="component" value="Chromosome 3"/>
</dbReference>
<accession>A0A9Q1FXH3</accession>
<evidence type="ECO:0000256" key="1">
    <source>
        <dbReference type="SAM" id="MobiDB-lite"/>
    </source>
</evidence>
<comment type="caution">
    <text evidence="2">The sequence shown here is derived from an EMBL/GenBank/DDBJ whole genome shotgun (WGS) entry which is preliminary data.</text>
</comment>
<sequence length="91" mass="9818">MGNLWLPVNGCVRTDAAILQRHPSADAQSSETRLRRNGIGGVTSPPRGDPPFARLRAAEGDWNSETVPRSLRALGKCPSPPGHRPQTLPRS</sequence>
<protein>
    <submittedName>
        <fullName evidence="2">Uncharacterized protein</fullName>
    </submittedName>
</protein>
<evidence type="ECO:0000313" key="2">
    <source>
        <dbReference type="EMBL" id="KAJ8369194.1"/>
    </source>
</evidence>
<proteinExistence type="predicted"/>